<gene>
    <name evidence="3" type="primary">LOC113514667</name>
</gene>
<dbReference type="SUPFAM" id="SSF50494">
    <property type="entry name" value="Trypsin-like serine proteases"/>
    <property type="match status" value="1"/>
</dbReference>
<dbReference type="InterPro" id="IPR051333">
    <property type="entry name" value="CLIP_Serine_Protease"/>
</dbReference>
<name>A0ABM3MQP9_GALME</name>
<dbReference type="SMART" id="SM00020">
    <property type="entry name" value="Tryp_SPc"/>
    <property type="match status" value="1"/>
</dbReference>
<dbReference type="InterPro" id="IPR043504">
    <property type="entry name" value="Peptidase_S1_PA_chymotrypsin"/>
</dbReference>
<evidence type="ECO:0000313" key="2">
    <source>
        <dbReference type="Proteomes" id="UP001652740"/>
    </source>
</evidence>
<sequence length="292" mass="32986">MILSWNTYLFGIILVIITFYRSEGVVSRQNDWLTIETLAEVHPYIVGLLNNTKDYMCTGTIIDKQTVLTSGSCISKKLKYIVMGMAVLRKNINNNNLIEIASTKLHGGYVFEFKSSQYNITRMHSNIGLVLSSRPVLIYYFEGPKIGKYFASELKSATLTAVGYGKIDNSDTLVLQAQTYHQIPCTNPKWYYCVCGIEYSTNRRSNEQEFGKGAPVLRESELAAITAIPCGILTLKSMGVKYNIFTVVGPYLPWIEKIQLNFTIDSSKSLRARNSADVNIRPCSDFYYTEVF</sequence>
<dbReference type="PROSITE" id="PS50240">
    <property type="entry name" value="TRYPSIN_DOM"/>
    <property type="match status" value="1"/>
</dbReference>
<reference evidence="3" key="1">
    <citation type="submission" date="2025-08" db="UniProtKB">
        <authorList>
            <consortium name="RefSeq"/>
        </authorList>
    </citation>
    <scope>IDENTIFICATION</scope>
    <source>
        <tissue evidence="3">Whole larvae</tissue>
    </source>
</reference>
<organism evidence="2 3">
    <name type="scientific">Galleria mellonella</name>
    <name type="common">Greater wax moth</name>
    <dbReference type="NCBI Taxonomy" id="7137"/>
    <lineage>
        <taxon>Eukaryota</taxon>
        <taxon>Metazoa</taxon>
        <taxon>Ecdysozoa</taxon>
        <taxon>Arthropoda</taxon>
        <taxon>Hexapoda</taxon>
        <taxon>Insecta</taxon>
        <taxon>Pterygota</taxon>
        <taxon>Neoptera</taxon>
        <taxon>Endopterygota</taxon>
        <taxon>Lepidoptera</taxon>
        <taxon>Glossata</taxon>
        <taxon>Ditrysia</taxon>
        <taxon>Pyraloidea</taxon>
        <taxon>Pyralidae</taxon>
        <taxon>Galleriinae</taxon>
        <taxon>Galleria</taxon>
    </lineage>
</organism>
<evidence type="ECO:0000313" key="3">
    <source>
        <dbReference type="RefSeq" id="XP_052753694.1"/>
    </source>
</evidence>
<dbReference type="PANTHER" id="PTHR24260:SF132">
    <property type="entry name" value="PEPTIDASE S1 DOMAIN-CONTAINING PROTEIN"/>
    <property type="match status" value="1"/>
</dbReference>
<protein>
    <submittedName>
        <fullName evidence="3">Uncharacterized protein LOC113514667</fullName>
    </submittedName>
</protein>
<keyword evidence="2" id="KW-1185">Reference proteome</keyword>
<dbReference type="PANTHER" id="PTHR24260">
    <property type="match status" value="1"/>
</dbReference>
<proteinExistence type="predicted"/>
<feature type="domain" description="Peptidase S1" evidence="1">
    <location>
        <begin position="25"/>
        <end position="260"/>
    </location>
</feature>
<dbReference type="GeneID" id="113514667"/>
<dbReference type="Proteomes" id="UP001652740">
    <property type="component" value="Unplaced"/>
</dbReference>
<evidence type="ECO:0000259" key="1">
    <source>
        <dbReference type="PROSITE" id="PS50240"/>
    </source>
</evidence>
<dbReference type="RefSeq" id="XP_052753694.1">
    <property type="nucleotide sequence ID" value="XM_052897734.1"/>
</dbReference>
<dbReference type="InterPro" id="IPR009003">
    <property type="entry name" value="Peptidase_S1_PA"/>
</dbReference>
<dbReference type="Pfam" id="PF00089">
    <property type="entry name" value="Trypsin"/>
    <property type="match status" value="1"/>
</dbReference>
<dbReference type="InterPro" id="IPR001254">
    <property type="entry name" value="Trypsin_dom"/>
</dbReference>
<accession>A0ABM3MQP9</accession>
<dbReference type="Gene3D" id="2.40.10.10">
    <property type="entry name" value="Trypsin-like serine proteases"/>
    <property type="match status" value="1"/>
</dbReference>